<name>A0ABU7CD39_9TELE</name>
<sequence>MYHSTLFSIFFIHVLFKRAVFPTPLFIQVDHLLSCILPSRSGSALNPTEAAYYLVLSFYHLPRLSKCIASSDYFLLRLNHLVPGFLSKLPHPAAGQTSRSSSSPWSPEAITLSI</sequence>
<keyword evidence="4" id="KW-1185">Reference proteome</keyword>
<evidence type="ECO:0000313" key="4">
    <source>
        <dbReference type="Proteomes" id="UP001345963"/>
    </source>
</evidence>
<evidence type="ECO:0000313" key="3">
    <source>
        <dbReference type="EMBL" id="MED6259785.1"/>
    </source>
</evidence>
<comment type="caution">
    <text evidence="3">The sequence shown here is derived from an EMBL/GenBank/DDBJ whole genome shotgun (WGS) entry which is preliminary data.</text>
</comment>
<dbReference type="EMBL" id="JAHUTI010087369">
    <property type="protein sequence ID" value="MED6259785.1"/>
    <property type="molecule type" value="Genomic_DNA"/>
</dbReference>
<evidence type="ECO:0008006" key="5">
    <source>
        <dbReference type="Google" id="ProtNLM"/>
    </source>
</evidence>
<protein>
    <recommendedName>
        <fullName evidence="5">Secreted protein</fullName>
    </recommendedName>
</protein>
<feature type="chain" id="PRO_5045726575" description="Secreted protein" evidence="2">
    <location>
        <begin position="23"/>
        <end position="114"/>
    </location>
</feature>
<organism evidence="3 4">
    <name type="scientific">Ataeniobius toweri</name>
    <dbReference type="NCBI Taxonomy" id="208326"/>
    <lineage>
        <taxon>Eukaryota</taxon>
        <taxon>Metazoa</taxon>
        <taxon>Chordata</taxon>
        <taxon>Craniata</taxon>
        <taxon>Vertebrata</taxon>
        <taxon>Euteleostomi</taxon>
        <taxon>Actinopterygii</taxon>
        <taxon>Neopterygii</taxon>
        <taxon>Teleostei</taxon>
        <taxon>Neoteleostei</taxon>
        <taxon>Acanthomorphata</taxon>
        <taxon>Ovalentaria</taxon>
        <taxon>Atherinomorphae</taxon>
        <taxon>Cyprinodontiformes</taxon>
        <taxon>Goodeidae</taxon>
        <taxon>Ataeniobius</taxon>
    </lineage>
</organism>
<gene>
    <name evidence="3" type="ORF">ATANTOWER_031245</name>
</gene>
<reference evidence="3 4" key="1">
    <citation type="submission" date="2021-07" db="EMBL/GenBank/DDBJ databases">
        <authorList>
            <person name="Palmer J.M."/>
        </authorList>
    </citation>
    <scope>NUCLEOTIDE SEQUENCE [LARGE SCALE GENOMIC DNA]</scope>
    <source>
        <strain evidence="3 4">AT_MEX2019</strain>
        <tissue evidence="3">Muscle</tissue>
    </source>
</reference>
<feature type="signal peptide" evidence="2">
    <location>
        <begin position="1"/>
        <end position="22"/>
    </location>
</feature>
<evidence type="ECO:0000256" key="2">
    <source>
        <dbReference type="SAM" id="SignalP"/>
    </source>
</evidence>
<evidence type="ECO:0000256" key="1">
    <source>
        <dbReference type="SAM" id="MobiDB-lite"/>
    </source>
</evidence>
<accession>A0ABU7CD39</accession>
<dbReference type="Proteomes" id="UP001345963">
    <property type="component" value="Unassembled WGS sequence"/>
</dbReference>
<keyword evidence="2" id="KW-0732">Signal</keyword>
<feature type="region of interest" description="Disordered" evidence="1">
    <location>
        <begin position="91"/>
        <end position="114"/>
    </location>
</feature>
<proteinExistence type="predicted"/>
<feature type="compositionally biased region" description="Low complexity" evidence="1">
    <location>
        <begin position="98"/>
        <end position="107"/>
    </location>
</feature>